<name>A0A3E1NGM2_9BACT</name>
<keyword evidence="1" id="KW-0472">Membrane</keyword>
<feature type="transmembrane region" description="Helical" evidence="1">
    <location>
        <begin position="163"/>
        <end position="185"/>
    </location>
</feature>
<feature type="transmembrane region" description="Helical" evidence="1">
    <location>
        <begin position="6"/>
        <end position="28"/>
    </location>
</feature>
<proteinExistence type="predicted"/>
<evidence type="ECO:0000256" key="1">
    <source>
        <dbReference type="SAM" id="Phobius"/>
    </source>
</evidence>
<dbReference type="AlphaFoldDB" id="A0A3E1NGM2"/>
<reference evidence="2 3" key="1">
    <citation type="submission" date="2018-08" db="EMBL/GenBank/DDBJ databases">
        <title>Chitinophagaceae sp. K23C18032701, a novel bacterium isolated from forest soil.</title>
        <authorList>
            <person name="Wang C."/>
        </authorList>
    </citation>
    <scope>NUCLEOTIDE SEQUENCE [LARGE SCALE GENOMIC DNA]</scope>
    <source>
        <strain evidence="2 3">K23C18032701</strain>
    </source>
</reference>
<keyword evidence="1" id="KW-0812">Transmembrane</keyword>
<accession>A0A3E1NGM2</accession>
<sequence length="186" mass="21171">MNTWLLLTPLIAAVTGWILNSIAIRFMLRSLLQRRRQMAEQVAGLVSEKIFSFEQVEQQITDPANIEKVLPEVEAHIDHFLRVKLSTAMPMISMFIGDKTINQLKEVFMTELRLLFPSLLSNYVQTLKKDTDIQQIITSRIMGLNDVMLQSKLRTLLAPQLRMFRITGAVTGFIIGGIQLLVFVIA</sequence>
<protein>
    <recommendedName>
        <fullName evidence="4">DUF445 family protein</fullName>
    </recommendedName>
</protein>
<evidence type="ECO:0000313" key="3">
    <source>
        <dbReference type="Proteomes" id="UP000261284"/>
    </source>
</evidence>
<evidence type="ECO:0000313" key="2">
    <source>
        <dbReference type="EMBL" id="RFM27113.1"/>
    </source>
</evidence>
<dbReference type="RefSeq" id="WP_116848419.1">
    <property type="nucleotide sequence ID" value="NZ_QTJU01000006.1"/>
</dbReference>
<keyword evidence="1" id="KW-1133">Transmembrane helix</keyword>
<gene>
    <name evidence="2" type="ORF">DXN05_16750</name>
</gene>
<dbReference type="Proteomes" id="UP000261284">
    <property type="component" value="Unassembled WGS sequence"/>
</dbReference>
<dbReference type="OrthoDB" id="9787430at2"/>
<organism evidence="2 3">
    <name type="scientific">Deminuibacter soli</name>
    <dbReference type="NCBI Taxonomy" id="2291815"/>
    <lineage>
        <taxon>Bacteria</taxon>
        <taxon>Pseudomonadati</taxon>
        <taxon>Bacteroidota</taxon>
        <taxon>Chitinophagia</taxon>
        <taxon>Chitinophagales</taxon>
        <taxon>Chitinophagaceae</taxon>
        <taxon>Deminuibacter</taxon>
    </lineage>
</organism>
<dbReference type="EMBL" id="QTJU01000006">
    <property type="protein sequence ID" value="RFM27113.1"/>
    <property type="molecule type" value="Genomic_DNA"/>
</dbReference>
<evidence type="ECO:0008006" key="4">
    <source>
        <dbReference type="Google" id="ProtNLM"/>
    </source>
</evidence>
<comment type="caution">
    <text evidence="2">The sequence shown here is derived from an EMBL/GenBank/DDBJ whole genome shotgun (WGS) entry which is preliminary data.</text>
</comment>
<keyword evidence="3" id="KW-1185">Reference proteome</keyword>